<evidence type="ECO:0000256" key="1">
    <source>
        <dbReference type="SAM" id="MobiDB-lite"/>
    </source>
</evidence>
<accession>A0A5N5EES6</accession>
<keyword evidence="2" id="KW-0812">Transmembrane</keyword>
<comment type="caution">
    <text evidence="3">The sequence shown here is derived from an EMBL/GenBank/DDBJ whole genome shotgun (WGS) entry which is preliminary data.</text>
</comment>
<dbReference type="EMBL" id="VYUA01000057">
    <property type="protein sequence ID" value="KAB2588161.1"/>
    <property type="molecule type" value="Genomic_DNA"/>
</dbReference>
<keyword evidence="2" id="KW-0472">Membrane</keyword>
<protein>
    <submittedName>
        <fullName evidence="3">Uncharacterized protein</fullName>
    </submittedName>
</protein>
<organism evidence="3 4">
    <name type="scientific">Streptomyces arboris</name>
    <dbReference type="NCBI Taxonomy" id="2600619"/>
    <lineage>
        <taxon>Bacteria</taxon>
        <taxon>Bacillati</taxon>
        <taxon>Actinomycetota</taxon>
        <taxon>Actinomycetes</taxon>
        <taxon>Kitasatosporales</taxon>
        <taxon>Streptomycetaceae</taxon>
        <taxon>Streptomyces</taxon>
    </lineage>
</organism>
<dbReference type="RefSeq" id="WP_151513661.1">
    <property type="nucleotide sequence ID" value="NZ_VYUA01000057.1"/>
</dbReference>
<keyword evidence="4" id="KW-1185">Reference proteome</keyword>
<sequence>MDNDIAIALIGVIGVGGTVVGTFAGTVLGARIQARGGHDQTQAARDAATTVATATARQAMIERRWATLAEYLRAAAALHESANRLYALSADVRVAGSLITVDGPALEADVEERRHALLYAYAEAELGAPAEMRPLVSDLKDRTFFHVEQSIRARDLISAHAVLRGLAAAQGQDSPAGRAHRAVTTPSAPFPVDDTTREDLARWRTEAVRALEDVRELTFEQSHLLAYLPEEDQTLIVIEAGDRYAEAWEALVVAARQTLRTHSP</sequence>
<gene>
    <name evidence="3" type="ORF">F5983_33845</name>
</gene>
<name>A0A5N5EES6_9ACTN</name>
<feature type="transmembrane region" description="Helical" evidence="2">
    <location>
        <begin position="6"/>
        <end position="30"/>
    </location>
</feature>
<dbReference type="AlphaFoldDB" id="A0A5N5EES6"/>
<dbReference type="Proteomes" id="UP000326907">
    <property type="component" value="Unassembled WGS sequence"/>
</dbReference>
<proteinExistence type="predicted"/>
<evidence type="ECO:0000313" key="4">
    <source>
        <dbReference type="Proteomes" id="UP000326907"/>
    </source>
</evidence>
<reference evidence="3 4" key="1">
    <citation type="submission" date="2019-09" db="EMBL/GenBank/DDBJ databases">
        <authorList>
            <person name="Liu P."/>
        </authorList>
    </citation>
    <scope>NUCLEOTIDE SEQUENCE [LARGE SCALE GENOMIC DNA]</scope>
    <source>
        <strain evidence="3 4">TRM68085</strain>
    </source>
</reference>
<evidence type="ECO:0000256" key="2">
    <source>
        <dbReference type="SAM" id="Phobius"/>
    </source>
</evidence>
<feature type="region of interest" description="Disordered" evidence="1">
    <location>
        <begin position="173"/>
        <end position="195"/>
    </location>
</feature>
<evidence type="ECO:0000313" key="3">
    <source>
        <dbReference type="EMBL" id="KAB2588161.1"/>
    </source>
</evidence>
<keyword evidence="2" id="KW-1133">Transmembrane helix</keyword>